<dbReference type="InterPro" id="IPR029052">
    <property type="entry name" value="Metallo-depent_PP-like"/>
</dbReference>
<feature type="compositionally biased region" description="Basic and acidic residues" evidence="1">
    <location>
        <begin position="72"/>
        <end position="82"/>
    </location>
</feature>
<dbReference type="AlphaFoldDB" id="A0A385ADN0"/>
<feature type="region of interest" description="Disordered" evidence="1">
    <location>
        <begin position="63"/>
        <end position="83"/>
    </location>
</feature>
<protein>
    <recommendedName>
        <fullName evidence="2">Calcineurin-like phosphoesterase domain-containing protein</fullName>
    </recommendedName>
</protein>
<gene>
    <name evidence="3" type="ORF">DT351_03405</name>
</gene>
<proteinExistence type="predicted"/>
<sequence length="505" mass="56780">MANQVDYRDPTPNNFPQDYDPAKADPRVKLRSDSIKHKQKGVDTREAMYQSLEIGSVTANEAKETAVNTASRQDESEKKVQDTSDNVNNVLAEITKNSGDTAAPEVIGARKPSNKPSYKTLGERLDNEHNNNPVDESLVVGGYTPYYFQAEINRVKVNLTSDLFTFTQMNDTHWETLTRNKPEAYRSLNHLKNLLSFADVSDLLLLNGDNTNSDLIDLNGDRKDIETLVDVYLDEPTTGNADRFINLGNHDDGSTRRGRLPNQALTSDQFMHDAEFRQMYQTETNQGETRNGDSLYFYKDYPEKKIRFITLNTSDVNEDLFDENGSLKYARWLSHTIRQEQLTWLATVALNNVPEDYHVVVSGHAPLNANIGGWTDNGSIYMNFDIILSLLAAFRNGTNYHGASTDADFPVSIFADFTRQGPRNLVGYFCGHTHRDALSTYGDITICEVACSVFYANNKDRYVGTATEDGFDVIQVDTANKQVIISGFGYCKDRGFNYGEQEAKS</sequence>
<evidence type="ECO:0000256" key="1">
    <source>
        <dbReference type="SAM" id="MobiDB-lite"/>
    </source>
</evidence>
<dbReference type="InterPro" id="IPR004843">
    <property type="entry name" value="Calcineurin-like_PHP"/>
</dbReference>
<accession>A0A385ADN0</accession>
<dbReference type="Proteomes" id="UP000257607">
    <property type="component" value="Chromosome"/>
</dbReference>
<dbReference type="Pfam" id="PF00149">
    <property type="entry name" value="Metallophos"/>
    <property type="match status" value="1"/>
</dbReference>
<evidence type="ECO:0000313" key="3">
    <source>
        <dbReference type="EMBL" id="AXN35456.1"/>
    </source>
</evidence>
<feature type="domain" description="Calcineurin-like phosphoesterase" evidence="2">
    <location>
        <begin position="165"/>
        <end position="435"/>
    </location>
</feature>
<evidence type="ECO:0000313" key="4">
    <source>
        <dbReference type="Proteomes" id="UP000257607"/>
    </source>
</evidence>
<dbReference type="SUPFAM" id="SSF56300">
    <property type="entry name" value="Metallo-dependent phosphatases"/>
    <property type="match status" value="1"/>
</dbReference>
<evidence type="ECO:0000259" key="2">
    <source>
        <dbReference type="Pfam" id="PF00149"/>
    </source>
</evidence>
<dbReference type="GO" id="GO:0016787">
    <property type="term" value="F:hydrolase activity"/>
    <property type="evidence" value="ECO:0007669"/>
    <property type="project" value="InterPro"/>
</dbReference>
<dbReference type="EMBL" id="CP031003">
    <property type="protein sequence ID" value="AXN35456.1"/>
    <property type="molecule type" value="Genomic_DNA"/>
</dbReference>
<feature type="region of interest" description="Disordered" evidence="1">
    <location>
        <begin position="1"/>
        <end position="27"/>
    </location>
</feature>
<reference evidence="3 4" key="1">
    <citation type="submission" date="2018-07" db="EMBL/GenBank/DDBJ databases">
        <title>Lactobacillus curvatus genome sequence.</title>
        <authorList>
            <person name="Prechtl R."/>
        </authorList>
    </citation>
    <scope>NUCLEOTIDE SEQUENCE [LARGE SCALE GENOMIC DNA]</scope>
    <source>
        <strain evidence="3 4">TMW 1.1928</strain>
    </source>
</reference>
<organism evidence="3 4">
    <name type="scientific">Latilactobacillus curvatus</name>
    <name type="common">Lactobacillus curvatus</name>
    <dbReference type="NCBI Taxonomy" id="28038"/>
    <lineage>
        <taxon>Bacteria</taxon>
        <taxon>Bacillati</taxon>
        <taxon>Bacillota</taxon>
        <taxon>Bacilli</taxon>
        <taxon>Lactobacillales</taxon>
        <taxon>Lactobacillaceae</taxon>
        <taxon>Latilactobacillus</taxon>
    </lineage>
</organism>
<dbReference type="RefSeq" id="WP_116843525.1">
    <property type="nucleotide sequence ID" value="NZ_CP031003.1"/>
</dbReference>
<name>A0A385ADN0_LATCU</name>
<dbReference type="Gene3D" id="3.60.21.10">
    <property type="match status" value="1"/>
</dbReference>